<reference evidence="2 3" key="1">
    <citation type="journal article" date="2021" name="Commun. Biol.">
        <title>The genome of Shorea leprosula (Dipterocarpaceae) highlights the ecological relevance of drought in aseasonal tropical rainforests.</title>
        <authorList>
            <person name="Ng K.K.S."/>
            <person name="Kobayashi M.J."/>
            <person name="Fawcett J.A."/>
            <person name="Hatakeyama M."/>
            <person name="Paape T."/>
            <person name="Ng C.H."/>
            <person name="Ang C.C."/>
            <person name="Tnah L.H."/>
            <person name="Lee C.T."/>
            <person name="Nishiyama T."/>
            <person name="Sese J."/>
            <person name="O'Brien M.J."/>
            <person name="Copetti D."/>
            <person name="Mohd Noor M.I."/>
            <person name="Ong R.C."/>
            <person name="Putra M."/>
            <person name="Sireger I.Z."/>
            <person name="Indrioko S."/>
            <person name="Kosugi Y."/>
            <person name="Izuno A."/>
            <person name="Isagi Y."/>
            <person name="Lee S.L."/>
            <person name="Shimizu K.K."/>
        </authorList>
    </citation>
    <scope>NUCLEOTIDE SEQUENCE [LARGE SCALE GENOMIC DNA]</scope>
    <source>
        <strain evidence="2">214</strain>
    </source>
</reference>
<dbReference type="EMBL" id="BPVZ01000222">
    <property type="protein sequence ID" value="GKV47170.1"/>
    <property type="molecule type" value="Genomic_DNA"/>
</dbReference>
<name>A0AAV5MBB7_9ROSI</name>
<keyword evidence="3" id="KW-1185">Reference proteome</keyword>
<gene>
    <name evidence="2" type="ORF">SLEP1_g54088</name>
</gene>
<protein>
    <submittedName>
        <fullName evidence="2">Uncharacterized protein</fullName>
    </submittedName>
</protein>
<evidence type="ECO:0000313" key="3">
    <source>
        <dbReference type="Proteomes" id="UP001054252"/>
    </source>
</evidence>
<dbReference type="AlphaFoldDB" id="A0AAV5MBB7"/>
<dbReference type="Proteomes" id="UP001054252">
    <property type="component" value="Unassembled WGS sequence"/>
</dbReference>
<sequence>MSLEETLSVRGSEELRALEHGDVGVVSESTRSKRTEENVGGSEVAEVKGEGVFENILEVGDRIDRCYDIGADIVFEACWSGGEGMLCTPRSLAAHVGSRKEKGWYYFTPWASNKEKRNLFSAGFSSIKGWKEKLFFVDDTKWVGREAEVEFLSAWKAKKANQNKYSLNSDENEEVGKLVREGGDTLNIMYLTSSDVIEVVELYGSSSLSEAEMDKFLATVSGMAIPKKPRKKSKISEKVVSEGGAKKELVSSTSVGALDVQARPKLKRKGSEDLEPPKNKKKKMGEQEVRGDEVVKFVPRPPPIELDPELRETEVRALCKGKELVPLPSLQSSLFDAKNTTAAWRFINSTFPEVDRRWATEEVLTHAGTTIVKHTLEKQLDEVVPAVTSLQDERDSLKTTFSFEERKRIICKRKIEAQEKEIKEIKKSATELKTNMKLLVHNAMERHIVEFLNSNTFENIVNLYQLPTTILAFIDCRKKVKCQYPKVDVTKITFGEQEEEVEEDDENMLTDFKPQIKLRWDHDEEGRTVFPPNFDFEFVVVEEGEVEVVGIEVEESQPPPIVEIHPVPSEEEWLAF</sequence>
<organism evidence="2 3">
    <name type="scientific">Rubroshorea leprosula</name>
    <dbReference type="NCBI Taxonomy" id="152421"/>
    <lineage>
        <taxon>Eukaryota</taxon>
        <taxon>Viridiplantae</taxon>
        <taxon>Streptophyta</taxon>
        <taxon>Embryophyta</taxon>
        <taxon>Tracheophyta</taxon>
        <taxon>Spermatophyta</taxon>
        <taxon>Magnoliopsida</taxon>
        <taxon>eudicotyledons</taxon>
        <taxon>Gunneridae</taxon>
        <taxon>Pentapetalae</taxon>
        <taxon>rosids</taxon>
        <taxon>malvids</taxon>
        <taxon>Malvales</taxon>
        <taxon>Dipterocarpaceae</taxon>
        <taxon>Rubroshorea</taxon>
    </lineage>
</organism>
<feature type="compositionally biased region" description="Basic and acidic residues" evidence="1">
    <location>
        <begin position="269"/>
        <end position="291"/>
    </location>
</feature>
<evidence type="ECO:0000313" key="2">
    <source>
        <dbReference type="EMBL" id="GKV47170.1"/>
    </source>
</evidence>
<evidence type="ECO:0000256" key="1">
    <source>
        <dbReference type="SAM" id="MobiDB-lite"/>
    </source>
</evidence>
<accession>A0AAV5MBB7</accession>
<proteinExistence type="predicted"/>
<feature type="region of interest" description="Disordered" evidence="1">
    <location>
        <begin position="260"/>
        <end position="291"/>
    </location>
</feature>
<feature type="region of interest" description="Disordered" evidence="1">
    <location>
        <begin position="22"/>
        <end position="41"/>
    </location>
</feature>
<comment type="caution">
    <text evidence="2">The sequence shown here is derived from an EMBL/GenBank/DDBJ whole genome shotgun (WGS) entry which is preliminary data.</text>
</comment>